<dbReference type="EMBL" id="VJZD01000149">
    <property type="protein sequence ID" value="MPY35248.1"/>
    <property type="molecule type" value="Genomic_DNA"/>
</dbReference>
<reference evidence="3 4" key="1">
    <citation type="submission" date="2019-07" db="EMBL/GenBank/DDBJ databases">
        <title>New species of Amycolatopsis and Streptomyces.</title>
        <authorList>
            <person name="Duangmal K."/>
            <person name="Teo W.F.A."/>
            <person name="Lipun K."/>
        </authorList>
    </citation>
    <scope>NUCLEOTIDE SEQUENCE [LARGE SCALE GENOMIC DNA]</scope>
    <source>
        <strain evidence="3 4">NBRC 109810</strain>
    </source>
</reference>
<sequence>MTTQNDPPVAITDPRPVCTPVASQAAQASAVDLVLPLAAVGAAGVVAGYGYVRRTRRARTRTTPGGPSTAPAVEPLAELDRRTRASLVEADDCIRTSREELACAVALSGTGPAAPYARAVREAETELAAAFAMRQRYDEGVPAEEAARRHALAGIDGRCAEAGRRLDAEAAGFDRLRGPEFGTGAALEAAEARFRELAGRTGTAQATLADLAVRYAPTASAGVTGYVEQAKDRLVFATSRLNRARQTADRGELGRAALHLRAAEGGVAQAAVFVDEVHRLATALTTAARWLPAALTGAEAQLARVRAAGPAALPAVPSGELRSRLLHADAVLDSVRQEVTARRPHDPLGLLRRVVGATAPLDTGRGGVLAAAASLVARSEVAGAGGFVTTHRGVVGAEARTRLAAAERCLARVDGRSGGRVPQDGVAGAPGDNSAGASTDAPAGVPLGVPADASADISADVPADVPVRVPAEVPADVLAEVMTDALACGDLATQARELAELDVRTHGNPHNGPTAHESGLAGAVLGGLLSPGAAQDGTPPSFGGPRTRDRRGQAPP</sequence>
<evidence type="ECO:0000313" key="4">
    <source>
        <dbReference type="Proteomes" id="UP000325849"/>
    </source>
</evidence>
<feature type="compositionally biased region" description="Basic and acidic residues" evidence="1">
    <location>
        <begin position="546"/>
        <end position="556"/>
    </location>
</feature>
<feature type="region of interest" description="Disordered" evidence="1">
    <location>
        <begin position="415"/>
        <end position="443"/>
    </location>
</feature>
<keyword evidence="2" id="KW-0472">Membrane</keyword>
<evidence type="ECO:0000256" key="1">
    <source>
        <dbReference type="SAM" id="MobiDB-lite"/>
    </source>
</evidence>
<accession>A0A5N8VMI5</accession>
<evidence type="ECO:0008006" key="5">
    <source>
        <dbReference type="Google" id="ProtNLM"/>
    </source>
</evidence>
<keyword evidence="2" id="KW-1133">Transmembrane helix</keyword>
<gene>
    <name evidence="3" type="ORF">FNH09_29580</name>
</gene>
<evidence type="ECO:0000256" key="2">
    <source>
        <dbReference type="SAM" id="Phobius"/>
    </source>
</evidence>
<proteinExistence type="predicted"/>
<comment type="caution">
    <text evidence="3">The sequence shown here is derived from an EMBL/GenBank/DDBJ whole genome shotgun (WGS) entry which is preliminary data.</text>
</comment>
<keyword evidence="4" id="KW-1185">Reference proteome</keyword>
<feature type="region of interest" description="Disordered" evidence="1">
    <location>
        <begin position="507"/>
        <end position="556"/>
    </location>
</feature>
<feature type="transmembrane region" description="Helical" evidence="2">
    <location>
        <begin position="33"/>
        <end position="52"/>
    </location>
</feature>
<feature type="compositionally biased region" description="Low complexity" evidence="1">
    <location>
        <begin position="519"/>
        <end position="534"/>
    </location>
</feature>
<protein>
    <recommendedName>
        <fullName evidence="5">TPM domain-containing protein</fullName>
    </recommendedName>
</protein>
<name>A0A5N8VMI5_9ACTN</name>
<keyword evidence="2" id="KW-0812">Transmembrane</keyword>
<dbReference type="Proteomes" id="UP000325849">
    <property type="component" value="Unassembled WGS sequence"/>
</dbReference>
<dbReference type="OrthoDB" id="5105562at2"/>
<organism evidence="3 4">
    <name type="scientific">Streptomyces adustus</name>
    <dbReference type="NCBI Taxonomy" id="1609272"/>
    <lineage>
        <taxon>Bacteria</taxon>
        <taxon>Bacillati</taxon>
        <taxon>Actinomycetota</taxon>
        <taxon>Actinomycetes</taxon>
        <taxon>Kitasatosporales</taxon>
        <taxon>Streptomycetaceae</taxon>
        <taxon>Streptomyces</taxon>
    </lineage>
</organism>
<dbReference type="RefSeq" id="WP_152892979.1">
    <property type="nucleotide sequence ID" value="NZ_VJZD01000149.1"/>
</dbReference>
<evidence type="ECO:0000313" key="3">
    <source>
        <dbReference type="EMBL" id="MPY35248.1"/>
    </source>
</evidence>
<dbReference type="AlphaFoldDB" id="A0A5N8VMI5"/>